<dbReference type="EMBL" id="BART01021833">
    <property type="protein sequence ID" value="GAH04333.1"/>
    <property type="molecule type" value="Genomic_DNA"/>
</dbReference>
<sequence length="211" mass="23625">KETCFILGSGPSMNKTPLNLLKNKLIFGCNTSFKLNDVKFSYYVVSDVFVWDKRYETFMNLGVPLFLPGSAARSYLSKKSFYDENGVEPIPLKDAGQLSAKKSISKDLTMGLYWSETVIGCAIQIAYYMGFDKVSLLGCDCDYSGVHHFDGSKTDYTRGGGASGDWSDVFNGYRICKKDFEEDGREIVNSTVGGKLEIFKRQTVEDVINEY</sequence>
<name>X1E6P8_9ZZZZ</name>
<dbReference type="Gene3D" id="3.90.1480.10">
    <property type="entry name" value="Alpha-2,3-sialyltransferase"/>
    <property type="match status" value="1"/>
</dbReference>
<accession>X1E6P8</accession>
<gene>
    <name evidence="1" type="ORF">S01H4_40154</name>
</gene>
<proteinExistence type="predicted"/>
<evidence type="ECO:0000313" key="1">
    <source>
        <dbReference type="EMBL" id="GAH04333.1"/>
    </source>
</evidence>
<comment type="caution">
    <text evidence="1">The sequence shown here is derived from an EMBL/GenBank/DDBJ whole genome shotgun (WGS) entry which is preliminary data.</text>
</comment>
<organism evidence="1">
    <name type="scientific">marine sediment metagenome</name>
    <dbReference type="NCBI Taxonomy" id="412755"/>
    <lineage>
        <taxon>unclassified sequences</taxon>
        <taxon>metagenomes</taxon>
        <taxon>ecological metagenomes</taxon>
    </lineage>
</organism>
<feature type="non-terminal residue" evidence="1">
    <location>
        <position position="1"/>
    </location>
</feature>
<reference evidence="1" key="1">
    <citation type="journal article" date="2014" name="Front. Microbiol.">
        <title>High frequency of phylogenetically diverse reductive dehalogenase-homologous genes in deep subseafloor sedimentary metagenomes.</title>
        <authorList>
            <person name="Kawai M."/>
            <person name="Futagami T."/>
            <person name="Toyoda A."/>
            <person name="Takaki Y."/>
            <person name="Nishi S."/>
            <person name="Hori S."/>
            <person name="Arai W."/>
            <person name="Tsubouchi T."/>
            <person name="Morono Y."/>
            <person name="Uchiyama I."/>
            <person name="Ito T."/>
            <person name="Fujiyama A."/>
            <person name="Inagaki F."/>
            <person name="Takami H."/>
        </authorList>
    </citation>
    <scope>NUCLEOTIDE SEQUENCE</scope>
    <source>
        <strain evidence="1">Expedition CK06-06</strain>
    </source>
</reference>
<dbReference type="AlphaFoldDB" id="X1E6P8"/>
<evidence type="ECO:0008006" key="2">
    <source>
        <dbReference type="Google" id="ProtNLM"/>
    </source>
</evidence>
<protein>
    <recommendedName>
        <fullName evidence="2">DUF115 domain-containing protein</fullName>
    </recommendedName>
</protein>